<keyword evidence="2" id="KW-1185">Reference proteome</keyword>
<dbReference type="OrthoDB" id="6429167at2759"/>
<dbReference type="InterPro" id="IPR008042">
    <property type="entry name" value="Retrotrans_Pao"/>
</dbReference>
<proteinExistence type="predicted"/>
<dbReference type="Pfam" id="PF05380">
    <property type="entry name" value="Peptidase_A17"/>
    <property type="match status" value="1"/>
</dbReference>
<gene>
    <name evidence="1" type="primary">AVEN_27888_1</name>
    <name evidence="1" type="ORF">NPIL_700851</name>
</gene>
<sequence>MSLHKLCFLHSNSDFPDLQFDQLSEEDSAKTLGVLWNGSFDAFYFTVHIAKNLAISKRNVLSQTARLFDPLGLLGCVISKATFFIQGLWLLKIDWHTFCIYQ</sequence>
<dbReference type="Proteomes" id="UP000887013">
    <property type="component" value="Unassembled WGS sequence"/>
</dbReference>
<protein>
    <submittedName>
        <fullName evidence="1">Uncharacterized protein</fullName>
    </submittedName>
</protein>
<name>A0A8X6MXJ2_NEPPI</name>
<accession>A0A8X6MXJ2</accession>
<dbReference type="AlphaFoldDB" id="A0A8X6MXJ2"/>
<reference evidence="1" key="1">
    <citation type="submission" date="2020-08" db="EMBL/GenBank/DDBJ databases">
        <title>Multicomponent nature underlies the extraordinary mechanical properties of spider dragline silk.</title>
        <authorList>
            <person name="Kono N."/>
            <person name="Nakamura H."/>
            <person name="Mori M."/>
            <person name="Yoshida Y."/>
            <person name="Ohtoshi R."/>
            <person name="Malay A.D."/>
            <person name="Moran D.A.P."/>
            <person name="Tomita M."/>
            <person name="Numata K."/>
            <person name="Arakawa K."/>
        </authorList>
    </citation>
    <scope>NUCLEOTIDE SEQUENCE</scope>
</reference>
<comment type="caution">
    <text evidence="1">The sequence shown here is derived from an EMBL/GenBank/DDBJ whole genome shotgun (WGS) entry which is preliminary data.</text>
</comment>
<organism evidence="1 2">
    <name type="scientific">Nephila pilipes</name>
    <name type="common">Giant wood spider</name>
    <name type="synonym">Nephila maculata</name>
    <dbReference type="NCBI Taxonomy" id="299642"/>
    <lineage>
        <taxon>Eukaryota</taxon>
        <taxon>Metazoa</taxon>
        <taxon>Ecdysozoa</taxon>
        <taxon>Arthropoda</taxon>
        <taxon>Chelicerata</taxon>
        <taxon>Arachnida</taxon>
        <taxon>Araneae</taxon>
        <taxon>Araneomorphae</taxon>
        <taxon>Entelegynae</taxon>
        <taxon>Araneoidea</taxon>
        <taxon>Nephilidae</taxon>
        <taxon>Nephila</taxon>
    </lineage>
</organism>
<evidence type="ECO:0000313" key="1">
    <source>
        <dbReference type="EMBL" id="GFS82676.1"/>
    </source>
</evidence>
<evidence type="ECO:0000313" key="2">
    <source>
        <dbReference type="Proteomes" id="UP000887013"/>
    </source>
</evidence>
<dbReference type="EMBL" id="BMAW01051852">
    <property type="protein sequence ID" value="GFS82676.1"/>
    <property type="molecule type" value="Genomic_DNA"/>
</dbReference>